<dbReference type="EnsemblPlants" id="Pp3c3_13490V3.1">
    <property type="protein sequence ID" value="PAC:32943499.CDS.1"/>
    <property type="gene ID" value="Pp3c3_13490"/>
</dbReference>
<reference evidence="1 3" key="2">
    <citation type="journal article" date="2018" name="Plant J.">
        <title>The Physcomitrella patens chromosome-scale assembly reveals moss genome structure and evolution.</title>
        <authorList>
            <person name="Lang D."/>
            <person name="Ullrich K.K."/>
            <person name="Murat F."/>
            <person name="Fuchs J."/>
            <person name="Jenkins J."/>
            <person name="Haas F.B."/>
            <person name="Piednoel M."/>
            <person name="Gundlach H."/>
            <person name="Van Bel M."/>
            <person name="Meyberg R."/>
            <person name="Vives C."/>
            <person name="Morata J."/>
            <person name="Symeonidi A."/>
            <person name="Hiss M."/>
            <person name="Muchero W."/>
            <person name="Kamisugi Y."/>
            <person name="Saleh O."/>
            <person name="Blanc G."/>
            <person name="Decker E.L."/>
            <person name="van Gessel N."/>
            <person name="Grimwood J."/>
            <person name="Hayes R.D."/>
            <person name="Graham S.W."/>
            <person name="Gunter L.E."/>
            <person name="McDaniel S.F."/>
            <person name="Hoernstein S.N.W."/>
            <person name="Larsson A."/>
            <person name="Li F.W."/>
            <person name="Perroud P.F."/>
            <person name="Phillips J."/>
            <person name="Ranjan P."/>
            <person name="Rokshar D.S."/>
            <person name="Rothfels C.J."/>
            <person name="Schneider L."/>
            <person name="Shu S."/>
            <person name="Stevenson D.W."/>
            <person name="Thummler F."/>
            <person name="Tillich M."/>
            <person name="Villarreal Aguilar J.C."/>
            <person name="Widiez T."/>
            <person name="Wong G.K."/>
            <person name="Wymore A."/>
            <person name="Zhang Y."/>
            <person name="Zimmer A.D."/>
            <person name="Quatrano R.S."/>
            <person name="Mayer K.F.X."/>
            <person name="Goodstein D."/>
            <person name="Casacuberta J.M."/>
            <person name="Vandepoele K."/>
            <person name="Reski R."/>
            <person name="Cuming A.C."/>
            <person name="Tuskan G.A."/>
            <person name="Maumus F."/>
            <person name="Salse J."/>
            <person name="Schmutz J."/>
            <person name="Rensing S.A."/>
        </authorList>
    </citation>
    <scope>NUCLEOTIDE SEQUENCE [LARGE SCALE GENOMIC DNA]</scope>
    <source>
        <strain evidence="2 3">cv. Gransden 2004</strain>
    </source>
</reference>
<sequence length="109" mass="12237">MKAKLAHAPIESTKSKDIHDFSKAIHNADIVEPKLVVAVTSMGKHAKFHPMILTVQESLPTCYTQSNTRLLLYNTALAVKLDQEIIKQETCKNMQLWHTLLVVSSLRAN</sequence>
<accession>A0A2K1KUC4</accession>
<dbReference type="PaxDb" id="3218-PP1S25_9V6.1"/>
<evidence type="ECO:0000313" key="1">
    <source>
        <dbReference type="EMBL" id="PNR57387.1"/>
    </source>
</evidence>
<reference evidence="1 3" key="1">
    <citation type="journal article" date="2008" name="Science">
        <title>The Physcomitrella genome reveals evolutionary insights into the conquest of land by plants.</title>
        <authorList>
            <person name="Rensing S."/>
            <person name="Lang D."/>
            <person name="Zimmer A."/>
            <person name="Terry A."/>
            <person name="Salamov A."/>
            <person name="Shapiro H."/>
            <person name="Nishiyama T."/>
            <person name="Perroud P.-F."/>
            <person name="Lindquist E."/>
            <person name="Kamisugi Y."/>
            <person name="Tanahashi T."/>
            <person name="Sakakibara K."/>
            <person name="Fujita T."/>
            <person name="Oishi K."/>
            <person name="Shin-I T."/>
            <person name="Kuroki Y."/>
            <person name="Toyoda A."/>
            <person name="Suzuki Y."/>
            <person name="Hashimoto A."/>
            <person name="Yamaguchi K."/>
            <person name="Sugano A."/>
            <person name="Kohara Y."/>
            <person name="Fujiyama A."/>
            <person name="Anterola A."/>
            <person name="Aoki S."/>
            <person name="Ashton N."/>
            <person name="Barbazuk W.B."/>
            <person name="Barker E."/>
            <person name="Bennetzen J."/>
            <person name="Bezanilla M."/>
            <person name="Blankenship R."/>
            <person name="Cho S.H."/>
            <person name="Dutcher S."/>
            <person name="Estelle M."/>
            <person name="Fawcett J.A."/>
            <person name="Gundlach H."/>
            <person name="Hanada K."/>
            <person name="Heyl A."/>
            <person name="Hicks K.A."/>
            <person name="Hugh J."/>
            <person name="Lohr M."/>
            <person name="Mayer K."/>
            <person name="Melkozernov A."/>
            <person name="Murata T."/>
            <person name="Nelson D."/>
            <person name="Pils B."/>
            <person name="Prigge M."/>
            <person name="Reiss B."/>
            <person name="Renner T."/>
            <person name="Rombauts S."/>
            <person name="Rushton P."/>
            <person name="Sanderfoot A."/>
            <person name="Schween G."/>
            <person name="Shiu S.-H."/>
            <person name="Stueber K."/>
            <person name="Theodoulou F.L."/>
            <person name="Tu H."/>
            <person name="Van de Peer Y."/>
            <person name="Verrier P.J."/>
            <person name="Waters E."/>
            <person name="Wood A."/>
            <person name="Yang L."/>
            <person name="Cove D."/>
            <person name="Cuming A."/>
            <person name="Hasebe M."/>
            <person name="Lucas S."/>
            <person name="Mishler D.B."/>
            <person name="Reski R."/>
            <person name="Grigoriev I."/>
            <person name="Quatrano R.S."/>
            <person name="Boore J.L."/>
        </authorList>
    </citation>
    <scope>NUCLEOTIDE SEQUENCE [LARGE SCALE GENOMIC DNA]</scope>
    <source>
        <strain evidence="2 3">cv. Gransden 2004</strain>
    </source>
</reference>
<protein>
    <submittedName>
        <fullName evidence="1 2">Uncharacterized protein</fullName>
    </submittedName>
</protein>
<dbReference type="Proteomes" id="UP000006727">
    <property type="component" value="Chromosome 3"/>
</dbReference>
<dbReference type="InParanoid" id="A0A2K1KUC4"/>
<dbReference type="Gramene" id="Pp3c3_13490V3.1">
    <property type="protein sequence ID" value="PAC:32943499.CDS.1"/>
    <property type="gene ID" value="Pp3c3_13490"/>
</dbReference>
<reference evidence="2" key="3">
    <citation type="submission" date="2020-12" db="UniProtKB">
        <authorList>
            <consortium name="EnsemblPlants"/>
        </authorList>
    </citation>
    <scope>IDENTIFICATION</scope>
</reference>
<proteinExistence type="predicted"/>
<dbReference type="EMBL" id="ABEU02000003">
    <property type="protein sequence ID" value="PNR57387.1"/>
    <property type="molecule type" value="Genomic_DNA"/>
</dbReference>
<dbReference type="AlphaFoldDB" id="A0A2K1KUC4"/>
<organism evidence="1">
    <name type="scientific">Physcomitrium patens</name>
    <name type="common">Spreading-leaved earth moss</name>
    <name type="synonym">Physcomitrella patens</name>
    <dbReference type="NCBI Taxonomy" id="3218"/>
    <lineage>
        <taxon>Eukaryota</taxon>
        <taxon>Viridiplantae</taxon>
        <taxon>Streptophyta</taxon>
        <taxon>Embryophyta</taxon>
        <taxon>Bryophyta</taxon>
        <taxon>Bryophytina</taxon>
        <taxon>Bryopsida</taxon>
        <taxon>Funariidae</taxon>
        <taxon>Funariales</taxon>
        <taxon>Funariaceae</taxon>
        <taxon>Physcomitrium</taxon>
    </lineage>
</organism>
<name>A0A2K1KUC4_PHYPA</name>
<gene>
    <name evidence="1" type="ORF">PHYPA_004381</name>
</gene>
<evidence type="ECO:0000313" key="2">
    <source>
        <dbReference type="EnsemblPlants" id="PAC:32943499.CDS.1"/>
    </source>
</evidence>
<keyword evidence="3" id="KW-1185">Reference proteome</keyword>
<evidence type="ECO:0000313" key="3">
    <source>
        <dbReference type="Proteomes" id="UP000006727"/>
    </source>
</evidence>